<dbReference type="InterPro" id="IPR007394">
    <property type="entry name" value="UPF0122"/>
</dbReference>
<dbReference type="InterPro" id="IPR013324">
    <property type="entry name" value="RNA_pol_sigma_r3/r4-like"/>
</dbReference>
<gene>
    <name evidence="5" type="ORF">ThesuDRAFT_00299</name>
</gene>
<evidence type="ECO:0000256" key="2">
    <source>
        <dbReference type="ARBA" id="ARBA00024764"/>
    </source>
</evidence>
<evidence type="ECO:0000313" key="6">
    <source>
        <dbReference type="Proteomes" id="UP000005710"/>
    </source>
</evidence>
<reference evidence="5" key="1">
    <citation type="submission" date="2010-10" db="EMBL/GenBank/DDBJ databases">
        <authorList>
            <consortium name="US DOE Joint Genome Institute (JGI-PGF)"/>
            <person name="Lucas S."/>
            <person name="Copeland A."/>
            <person name="Lapidus A."/>
            <person name="Bruce D."/>
            <person name="Goodwin L."/>
            <person name="Pitluck S."/>
            <person name="Kyrpides N."/>
            <person name="Mavromatis K."/>
            <person name="Detter J.C."/>
            <person name="Han C."/>
            <person name="Land M."/>
            <person name="Hauser L."/>
            <person name="Markowitz V."/>
            <person name="Cheng J.-F."/>
            <person name="Hugenholtz P."/>
            <person name="Woyke T."/>
            <person name="Wu D."/>
            <person name="Pukall R."/>
            <person name="Wahrenburg C."/>
            <person name="Brambilla E."/>
            <person name="Klenk H.-P."/>
            <person name="Eisen J.A."/>
        </authorList>
    </citation>
    <scope>NUCLEOTIDE SEQUENCE [LARGE SCALE GENOMIC DNA]</scope>
    <source>
        <strain evidence="5">DSM 13965</strain>
    </source>
</reference>
<accession>K6PLF6</accession>
<dbReference type="STRING" id="867903.ThesuDRAFT_00299"/>
<reference evidence="5" key="2">
    <citation type="submission" date="2012-10" db="EMBL/GenBank/DDBJ databases">
        <title>Improved high-quality draft of Thermaerobacter subterraneus C21, DSM 13965.</title>
        <authorList>
            <consortium name="DOE Joint Genome Institute"/>
            <person name="Eisen J."/>
            <person name="Huntemann M."/>
            <person name="Wei C.-L."/>
            <person name="Han J."/>
            <person name="Detter J.C."/>
            <person name="Han C."/>
            <person name="Tapia R."/>
            <person name="Chen A."/>
            <person name="Kyrpides N."/>
            <person name="Mavromatis K."/>
            <person name="Markowitz V."/>
            <person name="Szeto E."/>
            <person name="Ivanova N."/>
            <person name="Mikhailova N."/>
            <person name="Ovchinnikova G."/>
            <person name="Pagani I."/>
            <person name="Pati A."/>
            <person name="Goodwin L."/>
            <person name="Nordberg H.P."/>
            <person name="Cantor M.N."/>
            <person name="Hua S.X."/>
            <person name="Woyke T."/>
            <person name="Eisen J."/>
            <person name="Klenk H.-P."/>
        </authorList>
    </citation>
    <scope>NUCLEOTIDE SEQUENCE [LARGE SCALE GENOMIC DNA]</scope>
    <source>
        <strain evidence="5">DSM 13965</strain>
    </source>
</reference>
<feature type="region of interest" description="Disordered" evidence="4">
    <location>
        <begin position="1"/>
        <end position="57"/>
    </location>
</feature>
<dbReference type="AlphaFoldDB" id="K6PLF6"/>
<name>K6PLF6_9FIRM</name>
<comment type="function">
    <text evidence="2 3">Might take part in the signal recognition particle (SRP) pathway. This is inferred from the conservation of its genetic proximity to ftsY/ffh. May be a regulatory protein.</text>
</comment>
<proteinExistence type="inferred from homology"/>
<comment type="similarity">
    <text evidence="1 3">Belongs to the UPF0122 family.</text>
</comment>
<comment type="caution">
    <text evidence="5">The sequence shown here is derived from an EMBL/GenBank/DDBJ whole genome shotgun (WGS) entry which is preliminary data.</text>
</comment>
<feature type="region of interest" description="Disordered" evidence="4">
    <location>
        <begin position="184"/>
        <end position="205"/>
    </location>
</feature>
<dbReference type="PANTHER" id="PTHR40083">
    <property type="entry name" value="UPF0122 PROTEIN CBO2450/CLC_2298"/>
    <property type="match status" value="1"/>
</dbReference>
<keyword evidence="6" id="KW-1185">Reference proteome</keyword>
<dbReference type="eggNOG" id="COG2739">
    <property type="taxonomic scope" value="Bacteria"/>
</dbReference>
<sequence length="205" mass="20888">MPDARAPGRRPRSTGGTNPAAAGGAGPAEPAPPAAGPARAGAGEGAGGGRPGPGEGAAAALEPLERTLRLHRLYDLYRGLLTPRQQDVFELYHWQDLSLGEVAEHLGISRQAVHDLLRRSEALLEEAEGVLGLGAWRQRAAGHLDRLEAALGAAAAAAGAGGPAGRPLQEALAIVQVMRRELEAGPVPPGANPGGAERARPAPAR</sequence>
<dbReference type="SUPFAM" id="SSF88659">
    <property type="entry name" value="Sigma3 and sigma4 domains of RNA polymerase sigma factors"/>
    <property type="match status" value="1"/>
</dbReference>
<organism evidence="5 6">
    <name type="scientific">Thermaerobacter subterraneus DSM 13965</name>
    <dbReference type="NCBI Taxonomy" id="867903"/>
    <lineage>
        <taxon>Bacteria</taxon>
        <taxon>Bacillati</taxon>
        <taxon>Bacillota</taxon>
        <taxon>Clostridia</taxon>
        <taxon>Eubacteriales</taxon>
        <taxon>Clostridiales Family XVII. Incertae Sedis</taxon>
        <taxon>Thermaerobacter</taxon>
    </lineage>
</organism>
<dbReference type="HOGENOM" id="CLU_103785_0_0_9"/>
<feature type="compositionally biased region" description="Gly residues" evidence="4">
    <location>
        <begin position="42"/>
        <end position="55"/>
    </location>
</feature>
<protein>
    <recommendedName>
        <fullName evidence="3">UPF0122 protein ThesuDRAFT_00299</fullName>
    </recommendedName>
</protein>
<dbReference type="Gene3D" id="1.10.10.10">
    <property type="entry name" value="Winged helix-like DNA-binding domain superfamily/Winged helix DNA-binding domain"/>
    <property type="match status" value="1"/>
</dbReference>
<evidence type="ECO:0000256" key="4">
    <source>
        <dbReference type="SAM" id="MobiDB-lite"/>
    </source>
</evidence>
<dbReference type="HAMAP" id="MF_00245">
    <property type="entry name" value="UPF0122"/>
    <property type="match status" value="1"/>
</dbReference>
<dbReference type="RefSeq" id="WP_006904995.1">
    <property type="nucleotide sequence ID" value="NZ_JH976536.1"/>
</dbReference>
<evidence type="ECO:0000313" key="5">
    <source>
        <dbReference type="EMBL" id="EKP93702.1"/>
    </source>
</evidence>
<evidence type="ECO:0000256" key="1">
    <source>
        <dbReference type="ARBA" id="ARBA00008720"/>
    </source>
</evidence>
<dbReference type="PANTHER" id="PTHR40083:SF1">
    <property type="entry name" value="UPF0122 PROTEIN YLXM"/>
    <property type="match status" value="1"/>
</dbReference>
<dbReference type="Proteomes" id="UP000005710">
    <property type="component" value="Unassembled WGS sequence"/>
</dbReference>
<dbReference type="EMBL" id="AENY02000005">
    <property type="protein sequence ID" value="EKP93702.1"/>
    <property type="molecule type" value="Genomic_DNA"/>
</dbReference>
<dbReference type="CDD" id="cd06171">
    <property type="entry name" value="Sigma70_r4"/>
    <property type="match status" value="1"/>
</dbReference>
<dbReference type="InterPro" id="IPR036388">
    <property type="entry name" value="WH-like_DNA-bd_sf"/>
</dbReference>
<evidence type="ECO:0000256" key="3">
    <source>
        <dbReference type="HAMAP-Rule" id="MF_00245"/>
    </source>
</evidence>
<dbReference type="Pfam" id="PF04297">
    <property type="entry name" value="UPF0122"/>
    <property type="match status" value="1"/>
</dbReference>